<gene>
    <name evidence="2" type="ORF">D7032_04405</name>
</gene>
<organism evidence="2">
    <name type="scientific">Shewanella algae</name>
    <dbReference type="NCBI Taxonomy" id="38313"/>
    <lineage>
        <taxon>Bacteria</taxon>
        <taxon>Pseudomonadati</taxon>
        <taxon>Pseudomonadota</taxon>
        <taxon>Gammaproteobacteria</taxon>
        <taxon>Alteromonadales</taxon>
        <taxon>Shewanellaceae</taxon>
        <taxon>Shewanella</taxon>
    </lineage>
</organism>
<feature type="chain" id="PRO_5030911683" evidence="1">
    <location>
        <begin position="23"/>
        <end position="414"/>
    </location>
</feature>
<dbReference type="Gene3D" id="3.40.50.1820">
    <property type="entry name" value="alpha/beta hydrolase"/>
    <property type="match status" value="1"/>
</dbReference>
<reference evidence="2" key="1">
    <citation type="submission" date="2018-09" db="EMBL/GenBank/DDBJ databases">
        <title>Genome sequencing and analysis.</title>
        <authorList>
            <person name="Huang Y.-T."/>
        </authorList>
    </citation>
    <scope>NUCLEOTIDE SEQUENCE</scope>
    <source>
        <strain evidence="2">HIDE</strain>
    </source>
</reference>
<dbReference type="PANTHER" id="PTHR48098:SF6">
    <property type="entry name" value="FERRI-BACILLIBACTIN ESTERASE BESA"/>
    <property type="match status" value="1"/>
</dbReference>
<evidence type="ECO:0000313" key="2">
    <source>
        <dbReference type="EMBL" id="QQO82558.1"/>
    </source>
</evidence>
<name>A0A7T8EA06_9GAMM</name>
<dbReference type="InterPro" id="IPR029058">
    <property type="entry name" value="AB_hydrolase_fold"/>
</dbReference>
<dbReference type="GO" id="GO:0016787">
    <property type="term" value="F:hydrolase activity"/>
    <property type="evidence" value="ECO:0007669"/>
    <property type="project" value="UniProtKB-KW"/>
</dbReference>
<dbReference type="SUPFAM" id="SSF53474">
    <property type="entry name" value="alpha/beta-Hydrolases"/>
    <property type="match status" value="1"/>
</dbReference>
<feature type="signal peptide" evidence="1">
    <location>
        <begin position="1"/>
        <end position="22"/>
    </location>
</feature>
<dbReference type="RefSeq" id="WP_345861882.1">
    <property type="nucleotide sequence ID" value="NZ_CP032664.1"/>
</dbReference>
<dbReference type="PANTHER" id="PTHR48098">
    <property type="entry name" value="ENTEROCHELIN ESTERASE-RELATED"/>
    <property type="match status" value="1"/>
</dbReference>
<dbReference type="InterPro" id="IPR050583">
    <property type="entry name" value="Mycobacterial_A85_antigen"/>
</dbReference>
<dbReference type="AlphaFoldDB" id="A0A7T8EA06"/>
<dbReference type="EMBL" id="CP032664">
    <property type="protein sequence ID" value="QQO82558.1"/>
    <property type="molecule type" value="Genomic_DNA"/>
</dbReference>
<accession>A0A7T8EA06</accession>
<dbReference type="Pfam" id="PF00756">
    <property type="entry name" value="Esterase"/>
    <property type="match status" value="1"/>
</dbReference>
<proteinExistence type="predicted"/>
<sequence length="414" mass="46560">MKLRLPLLALLPALLLSSVALAKPEPLLYGYSDTLASKVYQSERRWMLSLPERYHATQDSGRRYPVLYIVDADFQFRHVSAAVNNLARMGKIPPMIVVGIAMQGQKDYLYSSTWPSAEGADFGGSDKMLAHLQQELVPYIDKHYRTSGHNALAGYSLGGLLSLQMMLQSKSPFSAFLAMSPSIWYDNMALLERAAPWLKQPRQTSAYPRLFLSLANEQGMGVDEFRKLLAEQAPEWHFDYRFFPSETHYSTAMPALLAGLESLTPGYFTDVGPLLQLGDYEAVLAHFEAKKTLWSGFHFDWLQAYTLGKYLYYSEQKSKMAEVLALAKKQFPEDLAELSAGFAKVLNNRGEFKLAKELLLMTSNAGATQADWQQQLSLALAAEGDSLEAKAAHAKAQKLAEAYQLESWEWWELQ</sequence>
<protein>
    <submittedName>
        <fullName evidence="2">Alpha/beta hydrolase</fullName>
    </submittedName>
</protein>
<keyword evidence="1" id="KW-0732">Signal</keyword>
<evidence type="ECO:0000256" key="1">
    <source>
        <dbReference type="SAM" id="SignalP"/>
    </source>
</evidence>
<dbReference type="InterPro" id="IPR000801">
    <property type="entry name" value="Esterase-like"/>
</dbReference>
<keyword evidence="2" id="KW-0378">Hydrolase</keyword>